<feature type="non-terminal residue" evidence="2">
    <location>
        <position position="1"/>
    </location>
</feature>
<keyword evidence="3" id="KW-1185">Reference proteome</keyword>
<name>A0A2I0J955_PUNGR</name>
<dbReference type="STRING" id="22663.A0A2I0J955"/>
<evidence type="ECO:0000313" key="3">
    <source>
        <dbReference type="Proteomes" id="UP000233551"/>
    </source>
</evidence>
<organism evidence="2 3">
    <name type="scientific">Punica granatum</name>
    <name type="common">Pomegranate</name>
    <dbReference type="NCBI Taxonomy" id="22663"/>
    <lineage>
        <taxon>Eukaryota</taxon>
        <taxon>Viridiplantae</taxon>
        <taxon>Streptophyta</taxon>
        <taxon>Embryophyta</taxon>
        <taxon>Tracheophyta</taxon>
        <taxon>Spermatophyta</taxon>
        <taxon>Magnoliopsida</taxon>
        <taxon>eudicotyledons</taxon>
        <taxon>Gunneridae</taxon>
        <taxon>Pentapetalae</taxon>
        <taxon>rosids</taxon>
        <taxon>malvids</taxon>
        <taxon>Myrtales</taxon>
        <taxon>Lythraceae</taxon>
        <taxon>Punica</taxon>
    </lineage>
</organism>
<dbReference type="SUPFAM" id="SSF54518">
    <property type="entry name" value="Tubby C-terminal domain-like"/>
    <property type="match status" value="1"/>
</dbReference>
<sequence length="124" mass="13788">VGGHGYCYRHARSMKERKKSFCPYIDNAEGKWHRGSRQIVCFLGLPPPAEDYLVTEELPSLRSSGTSIGETAVLVLEFLWTGVMVTSAKNFQLLSLRPGGEGEGETILLRFGKVGPDDFTMEYT</sequence>
<dbReference type="EMBL" id="PGOL01001897">
    <property type="protein sequence ID" value="PKI52759.1"/>
    <property type="molecule type" value="Genomic_DNA"/>
</dbReference>
<dbReference type="InterPro" id="IPR000007">
    <property type="entry name" value="Tubby_C"/>
</dbReference>
<evidence type="ECO:0000259" key="1">
    <source>
        <dbReference type="Pfam" id="PF01167"/>
    </source>
</evidence>
<gene>
    <name evidence="2" type="ORF">CRG98_026834</name>
</gene>
<protein>
    <recommendedName>
        <fullName evidence="1">Tubby C-terminal domain-containing protein</fullName>
    </recommendedName>
</protein>
<dbReference type="Proteomes" id="UP000233551">
    <property type="component" value="Unassembled WGS sequence"/>
</dbReference>
<evidence type="ECO:0000313" key="2">
    <source>
        <dbReference type="EMBL" id="PKI52759.1"/>
    </source>
</evidence>
<dbReference type="InterPro" id="IPR025659">
    <property type="entry name" value="Tubby-like_C"/>
</dbReference>
<proteinExistence type="predicted"/>
<accession>A0A2I0J955</accession>
<comment type="caution">
    <text evidence="2">The sequence shown here is derived from an EMBL/GenBank/DDBJ whole genome shotgun (WGS) entry which is preliminary data.</text>
</comment>
<dbReference type="Gene3D" id="3.20.90.10">
    <property type="entry name" value="Tubby Protein, Chain A"/>
    <property type="match status" value="1"/>
</dbReference>
<reference evidence="2 3" key="1">
    <citation type="submission" date="2017-11" db="EMBL/GenBank/DDBJ databases">
        <title>De-novo sequencing of pomegranate (Punica granatum L.) genome.</title>
        <authorList>
            <person name="Akparov Z."/>
            <person name="Amiraslanov A."/>
            <person name="Hajiyeva S."/>
            <person name="Abbasov M."/>
            <person name="Kaur K."/>
            <person name="Hamwieh A."/>
            <person name="Solovyev V."/>
            <person name="Salamov A."/>
            <person name="Braich B."/>
            <person name="Kosarev P."/>
            <person name="Mahmoud A."/>
            <person name="Hajiyev E."/>
            <person name="Babayeva S."/>
            <person name="Izzatullayeva V."/>
            <person name="Mammadov A."/>
            <person name="Mammadov A."/>
            <person name="Sharifova S."/>
            <person name="Ojaghi J."/>
            <person name="Eynullazada K."/>
            <person name="Bayramov B."/>
            <person name="Abdulazimova A."/>
            <person name="Shahmuradov I."/>
        </authorList>
    </citation>
    <scope>NUCLEOTIDE SEQUENCE [LARGE SCALE GENOMIC DNA]</scope>
    <source>
        <strain evidence="3">cv. AG2017</strain>
        <tissue evidence="2">Leaf</tissue>
    </source>
</reference>
<dbReference type="Pfam" id="PF01167">
    <property type="entry name" value="Tub"/>
    <property type="match status" value="1"/>
</dbReference>
<feature type="domain" description="Tubby C-terminal" evidence="1">
    <location>
        <begin position="83"/>
        <end position="123"/>
    </location>
</feature>
<dbReference type="AlphaFoldDB" id="A0A2I0J955"/>